<dbReference type="EMBL" id="JAUEPT010000042">
    <property type="protein sequence ID" value="KAK0438556.1"/>
    <property type="molecule type" value="Genomic_DNA"/>
</dbReference>
<keyword evidence="2" id="KW-1185">Reference proteome</keyword>
<protein>
    <submittedName>
        <fullName evidence="1">Uncharacterized protein</fullName>
    </submittedName>
</protein>
<sequence length="208" mass="22726">MINPEATLTNGASFHQASVSSSSVVVNIYGDLVKRYLPVVDKRAVDVCTDNAKKSFIDASYTEGKALASIASAYISANGSNSLHRLLWFYAYKRASNSRKPTDWTAGIDMVFVALVLSSMRPYLFRIFSSVTSFNEVPQTDLCGGSFTTVRSHNVRGGTVLHELTRLISDTLDVIYGCTNDQNLLAAEQVVNADNYNACPTPYICNSI</sequence>
<comment type="caution">
    <text evidence="1">The sequence shown here is derived from an EMBL/GenBank/DDBJ whole genome shotgun (WGS) entry which is preliminary data.</text>
</comment>
<dbReference type="SUPFAM" id="SSF55486">
    <property type="entry name" value="Metalloproteases ('zincins'), catalytic domain"/>
    <property type="match status" value="1"/>
</dbReference>
<dbReference type="Proteomes" id="UP001175226">
    <property type="component" value="Unassembled WGS sequence"/>
</dbReference>
<reference evidence="1" key="1">
    <citation type="submission" date="2023-06" db="EMBL/GenBank/DDBJ databases">
        <authorList>
            <consortium name="Lawrence Berkeley National Laboratory"/>
            <person name="Ahrendt S."/>
            <person name="Sahu N."/>
            <person name="Indic B."/>
            <person name="Wong-Bajracharya J."/>
            <person name="Merenyi Z."/>
            <person name="Ke H.-M."/>
            <person name="Monk M."/>
            <person name="Kocsube S."/>
            <person name="Drula E."/>
            <person name="Lipzen A."/>
            <person name="Balint B."/>
            <person name="Henrissat B."/>
            <person name="Andreopoulos B."/>
            <person name="Martin F.M."/>
            <person name="Harder C.B."/>
            <person name="Rigling D."/>
            <person name="Ford K.L."/>
            <person name="Foster G.D."/>
            <person name="Pangilinan J."/>
            <person name="Papanicolaou A."/>
            <person name="Barry K."/>
            <person name="LaButti K."/>
            <person name="Viragh M."/>
            <person name="Koriabine M."/>
            <person name="Yan M."/>
            <person name="Riley R."/>
            <person name="Champramary S."/>
            <person name="Plett K.L."/>
            <person name="Tsai I.J."/>
            <person name="Slot J."/>
            <person name="Sipos G."/>
            <person name="Plett J."/>
            <person name="Nagy L.G."/>
            <person name="Grigoriev I.V."/>
        </authorList>
    </citation>
    <scope>NUCLEOTIDE SEQUENCE</scope>
    <source>
        <strain evidence="1">FPL87.14</strain>
    </source>
</reference>
<organism evidence="1 2">
    <name type="scientific">Armillaria borealis</name>
    <dbReference type="NCBI Taxonomy" id="47425"/>
    <lineage>
        <taxon>Eukaryota</taxon>
        <taxon>Fungi</taxon>
        <taxon>Dikarya</taxon>
        <taxon>Basidiomycota</taxon>
        <taxon>Agaricomycotina</taxon>
        <taxon>Agaricomycetes</taxon>
        <taxon>Agaricomycetidae</taxon>
        <taxon>Agaricales</taxon>
        <taxon>Marasmiineae</taxon>
        <taxon>Physalacriaceae</taxon>
        <taxon>Armillaria</taxon>
    </lineage>
</organism>
<evidence type="ECO:0000313" key="2">
    <source>
        <dbReference type="Proteomes" id="UP001175226"/>
    </source>
</evidence>
<dbReference type="GO" id="GO:0008237">
    <property type="term" value="F:metallopeptidase activity"/>
    <property type="evidence" value="ECO:0007669"/>
    <property type="project" value="InterPro"/>
</dbReference>
<accession>A0AA39MKU8</accession>
<gene>
    <name evidence="1" type="ORF">EV421DRAFT_1906489</name>
</gene>
<dbReference type="Gene3D" id="3.40.390.10">
    <property type="entry name" value="Collagenase (Catalytic Domain)"/>
    <property type="match status" value="1"/>
</dbReference>
<evidence type="ECO:0000313" key="1">
    <source>
        <dbReference type="EMBL" id="KAK0438556.1"/>
    </source>
</evidence>
<dbReference type="InterPro" id="IPR024079">
    <property type="entry name" value="MetalloPept_cat_dom_sf"/>
</dbReference>
<proteinExistence type="predicted"/>
<dbReference type="AlphaFoldDB" id="A0AA39MKU8"/>
<name>A0AA39MKU8_9AGAR</name>